<keyword evidence="8" id="KW-0206">Cytoskeleton</keyword>
<evidence type="ECO:0000256" key="6">
    <source>
        <dbReference type="ARBA" id="ARBA00022846"/>
    </source>
</evidence>
<evidence type="ECO:0000256" key="8">
    <source>
        <dbReference type="ARBA" id="ARBA00023212"/>
    </source>
</evidence>
<feature type="region of interest" description="Disordered" evidence="11">
    <location>
        <begin position="166"/>
        <end position="198"/>
    </location>
</feature>
<evidence type="ECO:0000256" key="7">
    <source>
        <dbReference type="ARBA" id="ARBA00023069"/>
    </source>
</evidence>
<dbReference type="PhylomeDB" id="A0A0G4GSB2"/>
<proteinExistence type="inferred from homology"/>
<dbReference type="InterPro" id="IPR042815">
    <property type="entry name" value="DRC10"/>
</dbReference>
<sequence>MPSSKPTNVDAQRVLAIMEELIKKLTYLSMIDQKVVENLRQEDGESTAAILGPELVSKIEHQIQLELYYEKQHTDQNGVFSLPQDEVEMTSLYREQIETLQKNTRELCRMMDSQEVIQALRGMQENKNSNLKELASVLHDMQAVMEKKLTTTVEEDNSRREVLEQHRKRAEHASKRKQELDRDLALVHSDRDKSQAARKEKITKLKADLDDVQHTTQMKLRVLTDKYDQRGREHRERFQKREAELSKIIEELGGSNSMLRTTSVREEEKKRKDKRNKEIELQRLIGEYDLEMLKQAEDQATLEAQYAKELQETLVLREQHEKLEAEHERQRQEKEIEEARATLLRMSQERRAKEANTVQAWWRGVKQREEFMKMKKQARKKGKGKKK</sequence>
<keyword evidence="7" id="KW-0969">Cilium</keyword>
<evidence type="ECO:0000256" key="4">
    <source>
        <dbReference type="ARBA" id="ARBA00021752"/>
    </source>
</evidence>
<dbReference type="EMBL" id="CDMZ01001499">
    <property type="protein sequence ID" value="CEM33490.1"/>
    <property type="molecule type" value="Genomic_DNA"/>
</dbReference>
<organism evidence="12">
    <name type="scientific">Chromera velia CCMP2878</name>
    <dbReference type="NCBI Taxonomy" id="1169474"/>
    <lineage>
        <taxon>Eukaryota</taxon>
        <taxon>Sar</taxon>
        <taxon>Alveolata</taxon>
        <taxon>Colpodellida</taxon>
        <taxon>Chromeraceae</taxon>
        <taxon>Chromera</taxon>
    </lineage>
</organism>
<keyword evidence="10" id="KW-0175">Coiled coil</keyword>
<keyword evidence="9" id="KW-0966">Cell projection</keyword>
<evidence type="ECO:0000256" key="1">
    <source>
        <dbReference type="ARBA" id="ARBA00003029"/>
    </source>
</evidence>
<gene>
    <name evidence="12" type="ORF">Cvel_23164</name>
</gene>
<keyword evidence="5" id="KW-0963">Cytoplasm</keyword>
<dbReference type="PANTHER" id="PTHR31598:SF1">
    <property type="entry name" value="DYNEIN REGULATORY COMPLEX PROTEIN 10"/>
    <property type="match status" value="1"/>
</dbReference>
<comment type="subcellular location">
    <subcellularLocation>
        <location evidence="2">Cytoplasm</location>
        <location evidence="2">Cytoskeleton</location>
        <location evidence="2">Flagellum axoneme</location>
    </subcellularLocation>
</comment>
<comment type="function">
    <text evidence="1">Component of the nexin-dynein regulatory complex (N-DRC), a key regulator of ciliary/flagellar motility which maintains the alignment and integrity of the distal axoneme and regulates microtubule sliding in motile axonemes.</text>
</comment>
<dbReference type="VEuPathDB" id="CryptoDB:Cvel_23164"/>
<evidence type="ECO:0000256" key="5">
    <source>
        <dbReference type="ARBA" id="ARBA00022490"/>
    </source>
</evidence>
<comment type="similarity">
    <text evidence="3">Belongs to the DRC10 family.</text>
</comment>
<evidence type="ECO:0000256" key="2">
    <source>
        <dbReference type="ARBA" id="ARBA00004611"/>
    </source>
</evidence>
<reference evidence="12" key="1">
    <citation type="submission" date="2014-11" db="EMBL/GenBank/DDBJ databases">
        <authorList>
            <person name="Otto D Thomas"/>
            <person name="Naeem Raeece"/>
        </authorList>
    </citation>
    <scope>NUCLEOTIDE SEQUENCE</scope>
</reference>
<keyword evidence="6" id="KW-0282">Flagellum</keyword>
<evidence type="ECO:0000256" key="10">
    <source>
        <dbReference type="SAM" id="Coils"/>
    </source>
</evidence>
<evidence type="ECO:0000256" key="11">
    <source>
        <dbReference type="SAM" id="MobiDB-lite"/>
    </source>
</evidence>
<dbReference type="PROSITE" id="PS50096">
    <property type="entry name" value="IQ"/>
    <property type="match status" value="1"/>
</dbReference>
<protein>
    <recommendedName>
        <fullName evidence="4">Dynein regulatory complex protein 10</fullName>
    </recommendedName>
</protein>
<evidence type="ECO:0000256" key="9">
    <source>
        <dbReference type="ARBA" id="ARBA00023273"/>
    </source>
</evidence>
<evidence type="ECO:0000256" key="3">
    <source>
        <dbReference type="ARBA" id="ARBA00009071"/>
    </source>
</evidence>
<dbReference type="PANTHER" id="PTHR31598">
    <property type="entry name" value="IQ DOMAIN-CONTAINING PROTEIN D"/>
    <property type="match status" value="1"/>
</dbReference>
<dbReference type="AlphaFoldDB" id="A0A0G4GSB2"/>
<evidence type="ECO:0000313" key="12">
    <source>
        <dbReference type="EMBL" id="CEM33490.1"/>
    </source>
</evidence>
<feature type="coiled-coil region" evidence="10">
    <location>
        <begin position="264"/>
        <end position="356"/>
    </location>
</feature>
<accession>A0A0G4GSB2</accession>
<name>A0A0G4GSB2_9ALVE</name>